<accession>A0A6G4WUN1</accession>
<keyword evidence="2" id="KW-1185">Reference proteome</keyword>
<comment type="caution">
    <text evidence="1">The sequence shown here is derived from an EMBL/GenBank/DDBJ whole genome shotgun (WGS) entry which is preliminary data.</text>
</comment>
<dbReference type="Pfam" id="PF19086">
    <property type="entry name" value="Terpene_syn_C_2"/>
    <property type="match status" value="1"/>
</dbReference>
<protein>
    <recommendedName>
        <fullName evidence="3">Terpene synthase</fullName>
    </recommendedName>
</protein>
<dbReference type="Proteomes" id="UP000477722">
    <property type="component" value="Unassembled WGS sequence"/>
</dbReference>
<evidence type="ECO:0008006" key="3">
    <source>
        <dbReference type="Google" id="ProtNLM"/>
    </source>
</evidence>
<dbReference type="Gene3D" id="1.10.600.10">
    <property type="entry name" value="Farnesyl Diphosphate Synthase"/>
    <property type="match status" value="1"/>
</dbReference>
<gene>
    <name evidence="1" type="ORF">G5C65_08160</name>
</gene>
<evidence type="ECO:0000313" key="2">
    <source>
        <dbReference type="Proteomes" id="UP000477722"/>
    </source>
</evidence>
<dbReference type="SUPFAM" id="SSF48576">
    <property type="entry name" value="Terpenoid synthases"/>
    <property type="match status" value="1"/>
</dbReference>
<sequence>MSPDWRLRLLNNLRDYLSAYVTEAYYRRLNVVLPVENLLVHRRVCMAMEPSFDFIERVASGELADDARRALRPLADCTSDVLGAVNDVASYAREASHGDVHNLVMAFSREKGVTVTEAAQATVEFGNRRIRDLEFLTEQIHAHLPPDQRSMAEKFTENCRTWIRGYYEWALITHRFLVADH</sequence>
<dbReference type="AlphaFoldDB" id="A0A6G4WUN1"/>
<proteinExistence type="predicted"/>
<dbReference type="EMBL" id="JAAKZZ010000053">
    <property type="protein sequence ID" value="NGO68327.1"/>
    <property type="molecule type" value="Genomic_DNA"/>
</dbReference>
<reference evidence="1 2" key="1">
    <citation type="submission" date="2020-02" db="EMBL/GenBank/DDBJ databases">
        <title>Whole-genome analyses of novel actinobacteria.</title>
        <authorList>
            <person name="Sahin N."/>
            <person name="Tatar D."/>
        </authorList>
    </citation>
    <scope>NUCLEOTIDE SEQUENCE [LARGE SCALE GENOMIC DNA]</scope>
    <source>
        <strain evidence="1 2">SB3404</strain>
    </source>
</reference>
<organism evidence="1 2">
    <name type="scientific">Streptomyces boncukensis</name>
    <dbReference type="NCBI Taxonomy" id="2711219"/>
    <lineage>
        <taxon>Bacteria</taxon>
        <taxon>Bacillati</taxon>
        <taxon>Actinomycetota</taxon>
        <taxon>Actinomycetes</taxon>
        <taxon>Kitasatosporales</taxon>
        <taxon>Streptomycetaceae</taxon>
        <taxon>Streptomyces</taxon>
    </lineage>
</organism>
<name>A0A6G4WUN1_9ACTN</name>
<dbReference type="InterPro" id="IPR008949">
    <property type="entry name" value="Isoprenoid_synthase_dom_sf"/>
</dbReference>
<evidence type="ECO:0000313" key="1">
    <source>
        <dbReference type="EMBL" id="NGO68327.1"/>
    </source>
</evidence>